<dbReference type="InterPro" id="IPR050074">
    <property type="entry name" value="DHO_dehydrogenase"/>
</dbReference>
<evidence type="ECO:0000256" key="14">
    <source>
        <dbReference type="NCBIfam" id="TIGR01036"/>
    </source>
</evidence>
<dbReference type="InterPro" id="IPR001295">
    <property type="entry name" value="Dihydroorotate_DH_CS"/>
</dbReference>
<dbReference type="NCBIfam" id="NF003652">
    <property type="entry name" value="PRK05286.2-5"/>
    <property type="match status" value="1"/>
</dbReference>
<evidence type="ECO:0000256" key="5">
    <source>
        <dbReference type="ARBA" id="ARBA00005359"/>
    </source>
</evidence>
<evidence type="ECO:0000256" key="12">
    <source>
        <dbReference type="ARBA" id="ARBA00023136"/>
    </source>
</evidence>
<dbReference type="InterPro" id="IPR012135">
    <property type="entry name" value="Dihydroorotate_DH_1_2"/>
</dbReference>
<dbReference type="CDD" id="cd04738">
    <property type="entry name" value="DHOD_2_like"/>
    <property type="match status" value="1"/>
</dbReference>
<dbReference type="InterPro" id="IPR005720">
    <property type="entry name" value="Dihydroorotate_DH_cat"/>
</dbReference>
<evidence type="ECO:0000256" key="9">
    <source>
        <dbReference type="ARBA" id="ARBA00022643"/>
    </source>
</evidence>
<dbReference type="InterPro" id="IPR013785">
    <property type="entry name" value="Aldolase_TIM"/>
</dbReference>
<keyword evidence="10" id="KW-0665">Pyrimidine biosynthesis</keyword>
<evidence type="ECO:0000256" key="6">
    <source>
        <dbReference type="ARBA" id="ARBA00012791"/>
    </source>
</evidence>
<dbReference type="GO" id="GO:0005737">
    <property type="term" value="C:cytoplasm"/>
    <property type="evidence" value="ECO:0007669"/>
    <property type="project" value="InterPro"/>
</dbReference>
<dbReference type="NCBIfam" id="NF003645">
    <property type="entry name" value="PRK05286.1-2"/>
    <property type="match status" value="1"/>
</dbReference>
<dbReference type="SUPFAM" id="SSF51395">
    <property type="entry name" value="FMN-linked oxidoreductases"/>
    <property type="match status" value="1"/>
</dbReference>
<evidence type="ECO:0000256" key="1">
    <source>
        <dbReference type="ARBA" id="ARBA00001917"/>
    </source>
</evidence>
<dbReference type="PANTHER" id="PTHR48109">
    <property type="entry name" value="DIHYDROOROTATE DEHYDROGENASE (QUINONE), MITOCHONDRIAL-RELATED"/>
    <property type="match status" value="1"/>
</dbReference>
<dbReference type="NCBIfam" id="TIGR01036">
    <property type="entry name" value="pyrD_sub2"/>
    <property type="match status" value="1"/>
</dbReference>
<dbReference type="PANTHER" id="PTHR48109:SF4">
    <property type="entry name" value="DIHYDROOROTATE DEHYDROGENASE (QUINONE), MITOCHONDRIAL"/>
    <property type="match status" value="1"/>
</dbReference>
<keyword evidence="11 16" id="KW-0560">Oxidoreductase</keyword>
<dbReference type="GO" id="GO:0106430">
    <property type="term" value="F:dihydroorotate dehydrogenase (quinone) activity"/>
    <property type="evidence" value="ECO:0007669"/>
    <property type="project" value="UniProtKB-EC"/>
</dbReference>
<evidence type="ECO:0000313" key="17">
    <source>
        <dbReference type="Proteomes" id="UP001139486"/>
    </source>
</evidence>
<evidence type="ECO:0000256" key="13">
    <source>
        <dbReference type="ARBA" id="ARBA00048639"/>
    </source>
</evidence>
<keyword evidence="12" id="KW-0472">Membrane</keyword>
<dbReference type="GO" id="GO:0016020">
    <property type="term" value="C:membrane"/>
    <property type="evidence" value="ECO:0007669"/>
    <property type="project" value="UniProtKB-SubCell"/>
</dbReference>
<dbReference type="PROSITE" id="PS00912">
    <property type="entry name" value="DHODEHASE_2"/>
    <property type="match status" value="1"/>
</dbReference>
<gene>
    <name evidence="16" type="ORF">M9979_06950</name>
</gene>
<comment type="caution">
    <text evidence="16">The sequence shown here is derived from an EMBL/GenBank/DDBJ whole genome shotgun (WGS) entry which is preliminary data.</text>
</comment>
<dbReference type="PROSITE" id="PS00911">
    <property type="entry name" value="DHODEHASE_1"/>
    <property type="match status" value="1"/>
</dbReference>
<evidence type="ECO:0000256" key="4">
    <source>
        <dbReference type="ARBA" id="ARBA00005161"/>
    </source>
</evidence>
<dbReference type="Gene3D" id="3.20.20.70">
    <property type="entry name" value="Aldolase class I"/>
    <property type="match status" value="1"/>
</dbReference>
<dbReference type="Proteomes" id="UP001139486">
    <property type="component" value="Unassembled WGS sequence"/>
</dbReference>
<evidence type="ECO:0000259" key="15">
    <source>
        <dbReference type="Pfam" id="PF01180"/>
    </source>
</evidence>
<dbReference type="InterPro" id="IPR005719">
    <property type="entry name" value="Dihydroorotate_DH_2"/>
</dbReference>
<evidence type="ECO:0000256" key="11">
    <source>
        <dbReference type="ARBA" id="ARBA00023002"/>
    </source>
</evidence>
<feature type="domain" description="Dihydroorotate dehydrogenase catalytic" evidence="15">
    <location>
        <begin position="42"/>
        <end position="326"/>
    </location>
</feature>
<dbReference type="EC" id="1.3.5.2" evidence="6 14"/>
<evidence type="ECO:0000313" key="16">
    <source>
        <dbReference type="EMBL" id="MCP3734610.1"/>
    </source>
</evidence>
<reference evidence="16" key="1">
    <citation type="submission" date="2022-05" db="EMBL/GenBank/DDBJ databases">
        <title>Sphingomonas sp. strain RP10 Genome sequencing and assembly.</title>
        <authorList>
            <person name="Kim I."/>
        </authorList>
    </citation>
    <scope>NUCLEOTIDE SEQUENCE</scope>
    <source>
        <strain evidence="16">RP10</strain>
    </source>
</reference>
<keyword evidence="17" id="KW-1185">Reference proteome</keyword>
<comment type="pathway">
    <text evidence="4">Pyrimidine metabolism; UMP biosynthesis via de novo pathway; orotate from (S)-dihydroorotate (quinone route): step 1/1.</text>
</comment>
<dbReference type="AlphaFoldDB" id="A0A9X2HYU9"/>
<dbReference type="GO" id="GO:0006222">
    <property type="term" value="P:UMP biosynthetic process"/>
    <property type="evidence" value="ECO:0007669"/>
    <property type="project" value="InterPro"/>
</dbReference>
<dbReference type="EMBL" id="JAMLDY010000006">
    <property type="protein sequence ID" value="MCP3734610.1"/>
    <property type="molecule type" value="Genomic_DNA"/>
</dbReference>
<comment type="subcellular location">
    <subcellularLocation>
        <location evidence="3">Membrane</location>
    </subcellularLocation>
</comment>
<evidence type="ECO:0000256" key="10">
    <source>
        <dbReference type="ARBA" id="ARBA00022975"/>
    </source>
</evidence>
<comment type="catalytic activity">
    <reaction evidence="13">
        <text>(S)-dihydroorotate + a quinone = orotate + a quinol</text>
        <dbReference type="Rhea" id="RHEA:30187"/>
        <dbReference type="ChEBI" id="CHEBI:24646"/>
        <dbReference type="ChEBI" id="CHEBI:30839"/>
        <dbReference type="ChEBI" id="CHEBI:30864"/>
        <dbReference type="ChEBI" id="CHEBI:132124"/>
        <dbReference type="EC" id="1.3.5.2"/>
    </reaction>
</comment>
<keyword evidence="8" id="KW-0285">Flavoprotein</keyword>
<evidence type="ECO:0000256" key="7">
    <source>
        <dbReference type="ARBA" id="ARBA00018366"/>
    </source>
</evidence>
<protein>
    <recommendedName>
        <fullName evidence="7 14">Dihydroorotate dehydrogenase (quinone)</fullName>
        <ecNumber evidence="6 14">1.3.5.2</ecNumber>
    </recommendedName>
</protein>
<dbReference type="GO" id="GO:0006207">
    <property type="term" value="P:'de novo' pyrimidine nucleobase biosynthetic process"/>
    <property type="evidence" value="ECO:0007669"/>
    <property type="project" value="UniProtKB-UniRule"/>
</dbReference>
<evidence type="ECO:0000256" key="2">
    <source>
        <dbReference type="ARBA" id="ARBA00003125"/>
    </source>
</evidence>
<dbReference type="PIRSF" id="PIRSF000164">
    <property type="entry name" value="DHO_oxidase"/>
    <property type="match status" value="1"/>
</dbReference>
<dbReference type="RefSeq" id="WP_254288604.1">
    <property type="nucleotide sequence ID" value="NZ_JAMLDY010000006.1"/>
</dbReference>
<keyword evidence="9" id="KW-0288">FMN</keyword>
<evidence type="ECO:0000256" key="8">
    <source>
        <dbReference type="ARBA" id="ARBA00022630"/>
    </source>
</evidence>
<accession>A0A9X2HYU9</accession>
<proteinExistence type="inferred from homology"/>
<dbReference type="Pfam" id="PF01180">
    <property type="entry name" value="DHO_dh"/>
    <property type="match status" value="1"/>
</dbReference>
<comment type="cofactor">
    <cofactor evidence="1">
        <name>FMN</name>
        <dbReference type="ChEBI" id="CHEBI:58210"/>
    </cofactor>
</comment>
<organism evidence="16 17">
    <name type="scientific">Sphingomonas liriopis</name>
    <dbReference type="NCBI Taxonomy" id="2949094"/>
    <lineage>
        <taxon>Bacteria</taxon>
        <taxon>Pseudomonadati</taxon>
        <taxon>Pseudomonadota</taxon>
        <taxon>Alphaproteobacteria</taxon>
        <taxon>Sphingomonadales</taxon>
        <taxon>Sphingomonadaceae</taxon>
        <taxon>Sphingomonas</taxon>
    </lineage>
</organism>
<comment type="function">
    <text evidence="2">Catalyzes the conversion of dihydroorotate to orotate with quinone as electron acceptor.</text>
</comment>
<comment type="similarity">
    <text evidence="5">Belongs to the dihydroorotate dehydrogenase family. Type 2 subfamily.</text>
</comment>
<evidence type="ECO:0000256" key="3">
    <source>
        <dbReference type="ARBA" id="ARBA00004370"/>
    </source>
</evidence>
<sequence>MSYALRPLLFALDAERAHALTLKALAMRAKLPSPAATTNPRLATRIGGLNFANPLGVAAGLDKDGTAIEGLFGLGFGAVEIGTLTPLPQAGNPKPRLFRLVADRAVVNRMGFNNGGLEAGLARARVAQRGNGRLGINVGANKDAADRVADYVAGVSAAAPIADYVTINISSPNTPGLRDLQHGAALDELLAACTAARGSTPLFLKIAPDLDTAAIDGIVRAAIDHRLDALIMGNTTVSRPPLRSPQGSETGGLSGAPLAPLARQRLADVRSASGGGIALVAAGGIDSGAEAYARIRAGASLVQLYSALVFEGPGLARRILADLDAALTRDGFANVTEAVAAG</sequence>
<name>A0A9X2HYU9_9SPHN</name>